<name>A0A380MZ21_9GAMM</name>
<sequence length="87" mass="8692">MTDVNVQSKGGTVAGIIACVLAVLGILFLGILFVPLAAIVALIGTIFAVKSRNMGGIGINVLAWVLTLVGLMTSPVLLMAIGIGASA</sequence>
<feature type="transmembrane region" description="Helical" evidence="1">
    <location>
        <begin position="61"/>
        <end position="85"/>
    </location>
</feature>
<dbReference type="AlphaFoldDB" id="A0A380MZ21"/>
<dbReference type="OrthoDB" id="6106695at2"/>
<dbReference type="RefSeq" id="WP_115218483.1">
    <property type="nucleotide sequence ID" value="NZ_UHIA01000004.1"/>
</dbReference>
<gene>
    <name evidence="2" type="ORF">NCTC10717_01253</name>
</gene>
<evidence type="ECO:0000313" key="2">
    <source>
        <dbReference type="EMBL" id="SUO96931.1"/>
    </source>
</evidence>
<keyword evidence="1" id="KW-0472">Membrane</keyword>
<protein>
    <submittedName>
        <fullName evidence="2">Uncharacterized protein</fullName>
    </submittedName>
</protein>
<organism evidence="2 3">
    <name type="scientific">Suttonella indologenes</name>
    <dbReference type="NCBI Taxonomy" id="13276"/>
    <lineage>
        <taxon>Bacteria</taxon>
        <taxon>Pseudomonadati</taxon>
        <taxon>Pseudomonadota</taxon>
        <taxon>Gammaproteobacteria</taxon>
        <taxon>Cardiobacteriales</taxon>
        <taxon>Cardiobacteriaceae</taxon>
        <taxon>Suttonella</taxon>
    </lineage>
</organism>
<evidence type="ECO:0000256" key="1">
    <source>
        <dbReference type="SAM" id="Phobius"/>
    </source>
</evidence>
<keyword evidence="3" id="KW-1185">Reference proteome</keyword>
<proteinExistence type="predicted"/>
<dbReference type="Proteomes" id="UP000254575">
    <property type="component" value="Unassembled WGS sequence"/>
</dbReference>
<reference evidence="2 3" key="1">
    <citation type="submission" date="2018-06" db="EMBL/GenBank/DDBJ databases">
        <authorList>
            <consortium name="Pathogen Informatics"/>
            <person name="Doyle S."/>
        </authorList>
    </citation>
    <scope>NUCLEOTIDE SEQUENCE [LARGE SCALE GENOMIC DNA]</scope>
    <source>
        <strain evidence="2 3">NCTC10717</strain>
    </source>
</reference>
<keyword evidence="1" id="KW-0812">Transmembrane</keyword>
<accession>A0A380MZ21</accession>
<dbReference type="EMBL" id="UHIA01000004">
    <property type="protein sequence ID" value="SUO96931.1"/>
    <property type="molecule type" value="Genomic_DNA"/>
</dbReference>
<evidence type="ECO:0000313" key="3">
    <source>
        <dbReference type="Proteomes" id="UP000254575"/>
    </source>
</evidence>
<feature type="transmembrane region" description="Helical" evidence="1">
    <location>
        <begin position="20"/>
        <end position="49"/>
    </location>
</feature>
<keyword evidence="1" id="KW-1133">Transmembrane helix</keyword>